<keyword evidence="1" id="KW-0808">Transferase</keyword>
<proteinExistence type="predicted"/>
<evidence type="ECO:0000256" key="1">
    <source>
        <dbReference type="ARBA" id="ARBA00022679"/>
    </source>
</evidence>
<organism evidence="4">
    <name type="scientific">marine metagenome</name>
    <dbReference type="NCBI Taxonomy" id="408172"/>
    <lineage>
        <taxon>unclassified sequences</taxon>
        <taxon>metagenomes</taxon>
        <taxon>ecological metagenomes</taxon>
    </lineage>
</organism>
<gene>
    <name evidence="4" type="ORF">METZ01_LOCUS77078</name>
</gene>
<dbReference type="InterPro" id="IPR002123">
    <property type="entry name" value="Plipid/glycerol_acylTrfase"/>
</dbReference>
<evidence type="ECO:0000256" key="2">
    <source>
        <dbReference type="ARBA" id="ARBA00023315"/>
    </source>
</evidence>
<reference evidence="4" key="1">
    <citation type="submission" date="2018-05" db="EMBL/GenBank/DDBJ databases">
        <authorList>
            <person name="Lanie J.A."/>
            <person name="Ng W.-L."/>
            <person name="Kazmierczak K.M."/>
            <person name="Andrzejewski T.M."/>
            <person name="Davidsen T.M."/>
            <person name="Wayne K.J."/>
            <person name="Tettelin H."/>
            <person name="Glass J.I."/>
            <person name="Rusch D."/>
            <person name="Podicherti R."/>
            <person name="Tsui H.-C.T."/>
            <person name="Winkler M.E."/>
        </authorList>
    </citation>
    <scope>NUCLEOTIDE SEQUENCE</scope>
</reference>
<evidence type="ECO:0000259" key="3">
    <source>
        <dbReference type="SMART" id="SM00563"/>
    </source>
</evidence>
<dbReference type="SUPFAM" id="SSF69593">
    <property type="entry name" value="Glycerol-3-phosphate (1)-acyltransferase"/>
    <property type="match status" value="1"/>
</dbReference>
<feature type="domain" description="Phospholipid/glycerol acyltransferase" evidence="3">
    <location>
        <begin position="53"/>
        <end position="165"/>
    </location>
</feature>
<dbReference type="CDD" id="cd07989">
    <property type="entry name" value="LPLAT_AGPAT-like"/>
    <property type="match status" value="1"/>
</dbReference>
<evidence type="ECO:0000313" key="4">
    <source>
        <dbReference type="EMBL" id="SVA24224.1"/>
    </source>
</evidence>
<dbReference type="AlphaFoldDB" id="A0A381U8C2"/>
<dbReference type="GO" id="GO:0003841">
    <property type="term" value="F:1-acylglycerol-3-phosphate O-acyltransferase activity"/>
    <property type="evidence" value="ECO:0007669"/>
    <property type="project" value="TreeGrafter"/>
</dbReference>
<keyword evidence="2" id="KW-0012">Acyltransferase</keyword>
<dbReference type="GO" id="GO:0006654">
    <property type="term" value="P:phosphatidic acid biosynthetic process"/>
    <property type="evidence" value="ECO:0007669"/>
    <property type="project" value="TreeGrafter"/>
</dbReference>
<dbReference type="PANTHER" id="PTHR10434:SF11">
    <property type="entry name" value="1-ACYL-SN-GLYCEROL-3-PHOSPHATE ACYLTRANSFERASE"/>
    <property type="match status" value="1"/>
</dbReference>
<dbReference type="EMBL" id="UINC01005896">
    <property type="protein sequence ID" value="SVA24224.1"/>
    <property type="molecule type" value="Genomic_DNA"/>
</dbReference>
<sequence>MATDARERARRTDAAWTAGPVYAVVRTTVRFVLWPYFRVRTTGREHIPADGPVILAPVHRSNLDSFLLSPLTRRRLRALAKISLFNVRPLAWFLASLGSFPVRREGADRESMRVARDLLDEDNLLLVFPEGTRRDGPQVAELFDGTAWLAAKAGARVVPVGIAGSGEAMPAGARFPKPCRIRLVVHPALEPPEPRAPRSALRAWTADLESALQSALDEANAGI</sequence>
<dbReference type="PANTHER" id="PTHR10434">
    <property type="entry name" value="1-ACYL-SN-GLYCEROL-3-PHOSPHATE ACYLTRANSFERASE"/>
    <property type="match status" value="1"/>
</dbReference>
<name>A0A381U8C2_9ZZZZ</name>
<accession>A0A381U8C2</accession>
<dbReference type="Pfam" id="PF01553">
    <property type="entry name" value="Acyltransferase"/>
    <property type="match status" value="1"/>
</dbReference>
<dbReference type="SMART" id="SM00563">
    <property type="entry name" value="PlsC"/>
    <property type="match status" value="1"/>
</dbReference>
<protein>
    <recommendedName>
        <fullName evidence="3">Phospholipid/glycerol acyltransferase domain-containing protein</fullName>
    </recommendedName>
</protein>